<evidence type="ECO:0000256" key="10">
    <source>
        <dbReference type="ARBA" id="ARBA00022840"/>
    </source>
</evidence>
<evidence type="ECO:0000256" key="11">
    <source>
        <dbReference type="ARBA" id="ARBA00022989"/>
    </source>
</evidence>
<keyword evidence="5" id="KW-0597">Phosphoprotein</keyword>
<dbReference type="SMART" id="SM00387">
    <property type="entry name" value="HATPase_c"/>
    <property type="match status" value="1"/>
</dbReference>
<dbReference type="PANTHER" id="PTHR43065">
    <property type="entry name" value="SENSOR HISTIDINE KINASE"/>
    <property type="match status" value="1"/>
</dbReference>
<name>A0A1M7TIL8_9BRAD</name>
<evidence type="ECO:0000256" key="2">
    <source>
        <dbReference type="ARBA" id="ARBA00004651"/>
    </source>
</evidence>
<sequence>MESVRLIGARSNERTRGLDTWVPQRWLATAVGGLVAFAVLVSAALVAGRLAANRAVDNLVDQARAGLPLATATLAGEIEKQRLIPLTLARDPDVIALLETYDANAEANLDRKLKDIAEDAGSTVIYVIGADGRTLATSNFNEPDSFAGVKFPFRHYFRDAMTHGVGMQYAQGAVTARPGLFLSRRVDGTKAPLGVVVVKVELDGVEKAWRASGALVSVINEEGVVIGTTIPDWRFSTLSALKEPENGTVREHLQVVDDTPLTPVPIRQQGELTIAEIDGKPTALVGTSRSVGRPAPGWRLMLLLYADPIITRARLDGQITGVLAFALLIVLGRITWRRRQLQAARRAALTQINTELEERVEERTDQLKRANLALAAEIAERENAETKVHRLRDELAQANRLSILGQIAAGVAHEMNQPLAAIGVYAHNAKCYFESGKSDSGVDSLGQIAALTEQIANKTEALRSFARRAPSAATVLTIDDAIDGALSLLSGRVREAGVAVIIPSRDPSFRVMASRIRLEQILVNLLQNALDALRGRPHPRIEIQHAASAGNVQLIVHDNGPGLDPTIRTMLFMPFATSKENGLGLGLVISSEIARELGGYLELTPSDEGACFTLTLPRVGQ</sequence>
<feature type="domain" description="Histidine kinase" evidence="15">
    <location>
        <begin position="410"/>
        <end position="620"/>
    </location>
</feature>
<dbReference type="InterPro" id="IPR036097">
    <property type="entry name" value="HisK_dim/P_sf"/>
</dbReference>
<dbReference type="Gene3D" id="3.30.565.10">
    <property type="entry name" value="Histidine kinase-like ATPase, C-terminal domain"/>
    <property type="match status" value="1"/>
</dbReference>
<dbReference type="SUPFAM" id="SSF55874">
    <property type="entry name" value="ATPase domain of HSP90 chaperone/DNA topoisomerase II/histidine kinase"/>
    <property type="match status" value="1"/>
</dbReference>
<feature type="coiled-coil region" evidence="13">
    <location>
        <begin position="346"/>
        <end position="401"/>
    </location>
</feature>
<evidence type="ECO:0000256" key="6">
    <source>
        <dbReference type="ARBA" id="ARBA00022679"/>
    </source>
</evidence>
<dbReference type="SMART" id="SM00388">
    <property type="entry name" value="HisKA"/>
    <property type="match status" value="1"/>
</dbReference>
<comment type="subcellular location">
    <subcellularLocation>
        <location evidence="2">Cell membrane</location>
        <topology evidence="2">Multi-pass membrane protein</topology>
    </subcellularLocation>
</comment>
<keyword evidence="14" id="KW-0472">Membrane</keyword>
<evidence type="ECO:0000256" key="13">
    <source>
        <dbReference type="SAM" id="Coils"/>
    </source>
</evidence>
<evidence type="ECO:0000256" key="14">
    <source>
        <dbReference type="SAM" id="Phobius"/>
    </source>
</evidence>
<dbReference type="EMBL" id="LT670849">
    <property type="protein sequence ID" value="SHN70619.1"/>
    <property type="molecule type" value="Genomic_DNA"/>
</dbReference>
<dbReference type="Pfam" id="PF02518">
    <property type="entry name" value="HATPase_c"/>
    <property type="match status" value="1"/>
</dbReference>
<feature type="transmembrane region" description="Helical" evidence="14">
    <location>
        <begin position="26"/>
        <end position="47"/>
    </location>
</feature>
<dbReference type="InterPro" id="IPR004358">
    <property type="entry name" value="Sig_transdc_His_kin-like_C"/>
</dbReference>
<dbReference type="InterPro" id="IPR003661">
    <property type="entry name" value="HisK_dim/P_dom"/>
</dbReference>
<evidence type="ECO:0000256" key="7">
    <source>
        <dbReference type="ARBA" id="ARBA00022692"/>
    </source>
</evidence>
<evidence type="ECO:0000256" key="8">
    <source>
        <dbReference type="ARBA" id="ARBA00022741"/>
    </source>
</evidence>
<dbReference type="InterPro" id="IPR005467">
    <property type="entry name" value="His_kinase_dom"/>
</dbReference>
<dbReference type="PIRSF" id="PIRSF036431">
    <property type="entry name" value="STHK_DctB"/>
    <property type="match status" value="1"/>
</dbReference>
<protein>
    <recommendedName>
        <fullName evidence="3">histidine kinase</fullName>
        <ecNumber evidence="3">2.7.13.3</ecNumber>
    </recommendedName>
</protein>
<dbReference type="SUPFAM" id="SSF103190">
    <property type="entry name" value="Sensory domain-like"/>
    <property type="match status" value="1"/>
</dbReference>
<keyword evidence="4" id="KW-1003">Cell membrane</keyword>
<gene>
    <name evidence="16" type="ORF">SAMN05444170_1788</name>
</gene>
<evidence type="ECO:0000256" key="4">
    <source>
        <dbReference type="ARBA" id="ARBA00022475"/>
    </source>
</evidence>
<dbReference type="GO" id="GO:0005524">
    <property type="term" value="F:ATP binding"/>
    <property type="evidence" value="ECO:0007669"/>
    <property type="project" value="UniProtKB-KW"/>
</dbReference>
<evidence type="ECO:0000256" key="5">
    <source>
        <dbReference type="ARBA" id="ARBA00022553"/>
    </source>
</evidence>
<dbReference type="Gene3D" id="6.10.250.3020">
    <property type="match status" value="1"/>
</dbReference>
<keyword evidence="13" id="KW-0175">Coiled coil</keyword>
<dbReference type="Proteomes" id="UP000184096">
    <property type="component" value="Chromosome I"/>
</dbReference>
<keyword evidence="6" id="KW-0808">Transferase</keyword>
<keyword evidence="9 16" id="KW-0418">Kinase</keyword>
<dbReference type="GO" id="GO:0000155">
    <property type="term" value="F:phosphorelay sensor kinase activity"/>
    <property type="evidence" value="ECO:0007669"/>
    <property type="project" value="InterPro"/>
</dbReference>
<dbReference type="OrthoDB" id="7568856at2"/>
<keyword evidence="12" id="KW-0902">Two-component regulatory system</keyword>
<organism evidence="16 17">
    <name type="scientific">Bradyrhizobium erythrophlei</name>
    <dbReference type="NCBI Taxonomy" id="1437360"/>
    <lineage>
        <taxon>Bacteria</taxon>
        <taxon>Pseudomonadati</taxon>
        <taxon>Pseudomonadota</taxon>
        <taxon>Alphaproteobacteria</taxon>
        <taxon>Hyphomicrobiales</taxon>
        <taxon>Nitrobacteraceae</taxon>
        <taxon>Bradyrhizobium</taxon>
    </lineage>
</organism>
<dbReference type="InterPro" id="IPR029151">
    <property type="entry name" value="Sensor-like_sf"/>
</dbReference>
<dbReference type="Gene3D" id="3.30.450.20">
    <property type="entry name" value="PAS domain"/>
    <property type="match status" value="2"/>
</dbReference>
<proteinExistence type="predicted"/>
<keyword evidence="17" id="KW-1185">Reference proteome</keyword>
<dbReference type="InterPro" id="IPR017055">
    <property type="entry name" value="Sig_transdc_His_kinase_DctB"/>
</dbReference>
<dbReference type="SUPFAM" id="SSF47384">
    <property type="entry name" value="Homodimeric domain of signal transducing histidine kinase"/>
    <property type="match status" value="1"/>
</dbReference>
<keyword evidence="10" id="KW-0067">ATP-binding</keyword>
<dbReference type="GO" id="GO:0005886">
    <property type="term" value="C:plasma membrane"/>
    <property type="evidence" value="ECO:0007669"/>
    <property type="project" value="UniProtKB-SubCell"/>
</dbReference>
<evidence type="ECO:0000256" key="12">
    <source>
        <dbReference type="ARBA" id="ARBA00023012"/>
    </source>
</evidence>
<evidence type="ECO:0000313" key="16">
    <source>
        <dbReference type="EMBL" id="SHN70619.1"/>
    </source>
</evidence>
<reference evidence="17" key="1">
    <citation type="submission" date="2016-11" db="EMBL/GenBank/DDBJ databases">
        <authorList>
            <person name="Varghese N."/>
            <person name="Submissions S."/>
        </authorList>
    </citation>
    <scope>NUCLEOTIDE SEQUENCE [LARGE SCALE GENOMIC DNA]</scope>
    <source>
        <strain evidence="17">GAS401</strain>
    </source>
</reference>
<dbReference type="AlphaFoldDB" id="A0A1M7TIL8"/>
<evidence type="ECO:0000313" key="17">
    <source>
        <dbReference type="Proteomes" id="UP000184096"/>
    </source>
</evidence>
<dbReference type="Gene3D" id="1.10.287.130">
    <property type="match status" value="1"/>
</dbReference>
<evidence type="ECO:0000256" key="3">
    <source>
        <dbReference type="ARBA" id="ARBA00012438"/>
    </source>
</evidence>
<comment type="catalytic activity">
    <reaction evidence="1">
        <text>ATP + protein L-histidine = ADP + protein N-phospho-L-histidine.</text>
        <dbReference type="EC" id="2.7.13.3"/>
    </reaction>
</comment>
<evidence type="ECO:0000256" key="9">
    <source>
        <dbReference type="ARBA" id="ARBA00022777"/>
    </source>
</evidence>
<dbReference type="PRINTS" id="PR00344">
    <property type="entry name" value="BCTRLSENSOR"/>
</dbReference>
<evidence type="ECO:0000259" key="15">
    <source>
        <dbReference type="PROSITE" id="PS50109"/>
    </source>
</evidence>
<feature type="transmembrane region" description="Helical" evidence="14">
    <location>
        <begin position="319"/>
        <end position="336"/>
    </location>
</feature>
<dbReference type="PROSITE" id="PS50109">
    <property type="entry name" value="HIS_KIN"/>
    <property type="match status" value="1"/>
</dbReference>
<evidence type="ECO:0000256" key="1">
    <source>
        <dbReference type="ARBA" id="ARBA00000085"/>
    </source>
</evidence>
<keyword evidence="8" id="KW-0547">Nucleotide-binding</keyword>
<dbReference type="PANTHER" id="PTHR43065:SF46">
    <property type="entry name" value="C4-DICARBOXYLATE TRANSPORT SENSOR PROTEIN DCTB"/>
    <property type="match status" value="1"/>
</dbReference>
<dbReference type="CDD" id="cd00082">
    <property type="entry name" value="HisKA"/>
    <property type="match status" value="1"/>
</dbReference>
<keyword evidence="7 14" id="KW-0812">Transmembrane</keyword>
<dbReference type="EC" id="2.7.13.3" evidence="3"/>
<accession>A0A1M7TIL8</accession>
<dbReference type="InterPro" id="IPR036890">
    <property type="entry name" value="HATPase_C_sf"/>
</dbReference>
<keyword evidence="11 14" id="KW-1133">Transmembrane helix</keyword>
<dbReference type="InterPro" id="IPR003594">
    <property type="entry name" value="HATPase_dom"/>
</dbReference>